<dbReference type="Proteomes" id="UP000198953">
    <property type="component" value="Unassembled WGS sequence"/>
</dbReference>
<name>A0A1H8JZG1_9ACTN</name>
<sequence length="91" mass="9661">MVLALAGVSLATPAAQASPPLKVDAGFFSMELSDIGRVTRLVDLRTGADYVAADKPVPLVSVVADGQQAAPTKMEYSPQDKVHVPTRRRSR</sequence>
<evidence type="ECO:0000256" key="2">
    <source>
        <dbReference type="SAM" id="SignalP"/>
    </source>
</evidence>
<evidence type="ECO:0000313" key="4">
    <source>
        <dbReference type="Proteomes" id="UP000198953"/>
    </source>
</evidence>
<organism evidence="3 4">
    <name type="scientific">Nonomuraea pusilla</name>
    <dbReference type="NCBI Taxonomy" id="46177"/>
    <lineage>
        <taxon>Bacteria</taxon>
        <taxon>Bacillati</taxon>
        <taxon>Actinomycetota</taxon>
        <taxon>Actinomycetes</taxon>
        <taxon>Streptosporangiales</taxon>
        <taxon>Streptosporangiaceae</taxon>
        <taxon>Nonomuraea</taxon>
    </lineage>
</organism>
<evidence type="ECO:0000256" key="1">
    <source>
        <dbReference type="SAM" id="MobiDB-lite"/>
    </source>
</evidence>
<accession>A0A1H8JZG1</accession>
<keyword evidence="2" id="KW-0732">Signal</keyword>
<dbReference type="AlphaFoldDB" id="A0A1H8JZG1"/>
<dbReference type="EMBL" id="FOBF01000045">
    <property type="protein sequence ID" value="SEN86154.1"/>
    <property type="molecule type" value="Genomic_DNA"/>
</dbReference>
<reference evidence="3 4" key="1">
    <citation type="submission" date="2016-10" db="EMBL/GenBank/DDBJ databases">
        <authorList>
            <person name="de Groot N.N."/>
        </authorList>
    </citation>
    <scope>NUCLEOTIDE SEQUENCE [LARGE SCALE GENOMIC DNA]</scope>
    <source>
        <strain evidence="3 4">DSM 43357</strain>
    </source>
</reference>
<feature type="chain" id="PRO_5011766281" evidence="2">
    <location>
        <begin position="18"/>
        <end position="91"/>
    </location>
</feature>
<evidence type="ECO:0000313" key="3">
    <source>
        <dbReference type="EMBL" id="SEN86154.1"/>
    </source>
</evidence>
<feature type="signal peptide" evidence="2">
    <location>
        <begin position="1"/>
        <end position="17"/>
    </location>
</feature>
<feature type="region of interest" description="Disordered" evidence="1">
    <location>
        <begin position="68"/>
        <end position="91"/>
    </location>
</feature>
<gene>
    <name evidence="3" type="ORF">SAMN05660976_08485</name>
</gene>
<protein>
    <submittedName>
        <fullName evidence="3">Uncharacterized protein</fullName>
    </submittedName>
</protein>
<keyword evidence="4" id="KW-1185">Reference proteome</keyword>
<proteinExistence type="predicted"/>